<dbReference type="InterPro" id="IPR036390">
    <property type="entry name" value="WH_DNA-bd_sf"/>
</dbReference>
<accession>A0A4S4KW56</accession>
<feature type="domain" description="HSF-type DNA-binding" evidence="10">
    <location>
        <begin position="33"/>
        <end position="57"/>
    </location>
</feature>
<feature type="region of interest" description="Disordered" evidence="9">
    <location>
        <begin position="497"/>
        <end position="528"/>
    </location>
</feature>
<evidence type="ECO:0000256" key="8">
    <source>
        <dbReference type="RuleBase" id="RU004020"/>
    </source>
</evidence>
<dbReference type="GO" id="GO:0005634">
    <property type="term" value="C:nucleus"/>
    <property type="evidence" value="ECO:0007669"/>
    <property type="project" value="UniProtKB-SubCell"/>
</dbReference>
<sequence>MVSDSATDSLIRWSDGGDSFFVLDHERVAHDVLPRWFKHNNFASFVRQLNMYGFHKIPHLQQGVLKSETETEIWNFEHPNFHRGQPDLLCLITRKKQAPERQTDDVQGGDKDAAAGFPPAGLNAGSLVDINSIINGITAIKRHQATISADLNDLKSSNQHLWQEALDARERHKKQQDTINRILKFLAGVFGNSTTPRKGSPANSSPQTIPRKRQRLMIEGAQQSLKQDVLEPLDGEDLVDDIPVDDIMPGNRIVELSPSPIPPKTEAQTASESIPPLNQPSNLADVVMGGNFTAPSPFAPFSNVMPNSDSSMFAPPFSHTEDRSPKNALTATSQGGPNQDVLQAIANSPGQLQRLLQLISFQQHNVPMPPPLDLNAPHSDTTHYQDDFIEPQPPLQHQQSSSTPLTMSDNFNLVEPDQQTLSLLHADDLSPITFEPLLTNEDQLHKSHRDAADISEDIDAIQTSLDSLINNLGFDPLQVSGMHDAELGAQSDINSLYTEPETNTDHSQPPHSSDSGPSPFASELTDKNGTVDVGGIKFQNTIPEFDFNAFINELSRQHPDGETDASGFNDLRVDELDPFIKAGSDTSTSPQVSAFVDEVASQSDASSPPLTRASVVEDPVPDADAPAPPSETAKKARKRKSDVEPVTSQRMQVKAKRKR</sequence>
<feature type="compositionally biased region" description="Polar residues" evidence="9">
    <location>
        <begin position="600"/>
        <end position="609"/>
    </location>
</feature>
<keyword evidence="6" id="KW-0539">Nucleus</keyword>
<evidence type="ECO:0000256" key="6">
    <source>
        <dbReference type="ARBA" id="ARBA00023242"/>
    </source>
</evidence>
<dbReference type="OrthoDB" id="60033at2759"/>
<dbReference type="PRINTS" id="PR00056">
    <property type="entry name" value="HSFDOMAIN"/>
</dbReference>
<dbReference type="Gene3D" id="1.10.10.10">
    <property type="entry name" value="Winged helix-like DNA-binding domain superfamily/Winged helix DNA-binding domain"/>
    <property type="match status" value="1"/>
</dbReference>
<comment type="caution">
    <text evidence="11">The sequence shown here is derived from an EMBL/GenBank/DDBJ whole genome shotgun (WGS) entry which is preliminary data.</text>
</comment>
<name>A0A4S4KW56_9AGAM</name>
<evidence type="ECO:0000259" key="10">
    <source>
        <dbReference type="PROSITE" id="PS00434"/>
    </source>
</evidence>
<keyword evidence="4" id="KW-0238">DNA-binding</keyword>
<proteinExistence type="inferred from homology"/>
<dbReference type="PANTHER" id="PTHR10015">
    <property type="entry name" value="HEAT SHOCK TRANSCRIPTION FACTOR"/>
    <property type="match status" value="1"/>
</dbReference>
<dbReference type="AlphaFoldDB" id="A0A4S4KW56"/>
<comment type="subunit">
    <text evidence="7">Homotrimer. Homotrimerization increases the affinity of HSF1 to DNA. Interacts with transcriptional coregulator SSA1 on chromatin.</text>
</comment>
<feature type="region of interest" description="Disordered" evidence="9">
    <location>
        <begin position="312"/>
        <end position="339"/>
    </location>
</feature>
<keyword evidence="3" id="KW-0805">Transcription regulation</keyword>
<dbReference type="InterPro" id="IPR036388">
    <property type="entry name" value="WH-like_DNA-bd_sf"/>
</dbReference>
<feature type="compositionally biased region" description="Polar residues" evidence="9">
    <location>
        <begin position="497"/>
        <end position="516"/>
    </location>
</feature>
<evidence type="ECO:0000256" key="3">
    <source>
        <dbReference type="ARBA" id="ARBA00023015"/>
    </source>
</evidence>
<keyword evidence="12" id="KW-1185">Reference proteome</keyword>
<evidence type="ECO:0000256" key="4">
    <source>
        <dbReference type="ARBA" id="ARBA00023125"/>
    </source>
</evidence>
<dbReference type="SMART" id="SM00415">
    <property type="entry name" value="HSF"/>
    <property type="match status" value="1"/>
</dbReference>
<dbReference type="GO" id="GO:0043565">
    <property type="term" value="F:sequence-specific DNA binding"/>
    <property type="evidence" value="ECO:0007669"/>
    <property type="project" value="InterPro"/>
</dbReference>
<feature type="compositionally biased region" description="Polar residues" evidence="9">
    <location>
        <begin position="327"/>
        <end position="339"/>
    </location>
</feature>
<dbReference type="SUPFAM" id="SSF46785">
    <property type="entry name" value="Winged helix' DNA-binding domain"/>
    <property type="match status" value="1"/>
</dbReference>
<evidence type="ECO:0000256" key="7">
    <source>
        <dbReference type="ARBA" id="ARBA00062171"/>
    </source>
</evidence>
<gene>
    <name evidence="11" type="ORF">EW145_g6623</name>
</gene>
<keyword evidence="5" id="KW-0804">Transcription</keyword>
<evidence type="ECO:0000256" key="5">
    <source>
        <dbReference type="ARBA" id="ARBA00023163"/>
    </source>
</evidence>
<protein>
    <recommendedName>
        <fullName evidence="10">HSF-type DNA-binding domain-containing protein</fullName>
    </recommendedName>
</protein>
<evidence type="ECO:0000313" key="11">
    <source>
        <dbReference type="EMBL" id="THH02994.1"/>
    </source>
</evidence>
<dbReference type="Proteomes" id="UP000308199">
    <property type="component" value="Unassembled WGS sequence"/>
</dbReference>
<dbReference type="PROSITE" id="PS00434">
    <property type="entry name" value="HSF_DOMAIN"/>
    <property type="match status" value="1"/>
</dbReference>
<dbReference type="FunFam" id="1.10.10.10:FF:000027">
    <property type="entry name" value="Heat shock transcription factor 1"/>
    <property type="match status" value="1"/>
</dbReference>
<dbReference type="GO" id="GO:0003700">
    <property type="term" value="F:DNA-binding transcription factor activity"/>
    <property type="evidence" value="ECO:0007669"/>
    <property type="project" value="InterPro"/>
</dbReference>
<organism evidence="11 12">
    <name type="scientific">Phellinidium pouzarii</name>
    <dbReference type="NCBI Taxonomy" id="167371"/>
    <lineage>
        <taxon>Eukaryota</taxon>
        <taxon>Fungi</taxon>
        <taxon>Dikarya</taxon>
        <taxon>Basidiomycota</taxon>
        <taxon>Agaricomycotina</taxon>
        <taxon>Agaricomycetes</taxon>
        <taxon>Hymenochaetales</taxon>
        <taxon>Hymenochaetaceae</taxon>
        <taxon>Phellinidium</taxon>
    </lineage>
</organism>
<dbReference type="EMBL" id="SGPK01000521">
    <property type="protein sequence ID" value="THH02994.1"/>
    <property type="molecule type" value="Genomic_DNA"/>
</dbReference>
<dbReference type="Pfam" id="PF00447">
    <property type="entry name" value="HSF_DNA-bind"/>
    <property type="match status" value="1"/>
</dbReference>
<evidence type="ECO:0000313" key="12">
    <source>
        <dbReference type="Proteomes" id="UP000308199"/>
    </source>
</evidence>
<evidence type="ECO:0000256" key="2">
    <source>
        <dbReference type="ARBA" id="ARBA00006403"/>
    </source>
</evidence>
<feature type="compositionally biased region" description="Low complexity" evidence="9">
    <location>
        <begin position="613"/>
        <end position="625"/>
    </location>
</feature>
<comment type="similarity">
    <text evidence="2 8">Belongs to the HSF family.</text>
</comment>
<feature type="region of interest" description="Disordered" evidence="9">
    <location>
        <begin position="249"/>
        <end position="282"/>
    </location>
</feature>
<evidence type="ECO:0000256" key="9">
    <source>
        <dbReference type="SAM" id="MobiDB-lite"/>
    </source>
</evidence>
<comment type="subcellular location">
    <subcellularLocation>
        <location evidence="1">Nucleus</location>
    </subcellularLocation>
</comment>
<reference evidence="11 12" key="1">
    <citation type="submission" date="2019-02" db="EMBL/GenBank/DDBJ databases">
        <title>Genome sequencing of the rare red list fungi Phellinidium pouzarii.</title>
        <authorList>
            <person name="Buettner E."/>
            <person name="Kellner H."/>
        </authorList>
    </citation>
    <scope>NUCLEOTIDE SEQUENCE [LARGE SCALE GENOMIC DNA]</scope>
    <source>
        <strain evidence="11 12">DSM 108285</strain>
    </source>
</reference>
<dbReference type="InterPro" id="IPR000232">
    <property type="entry name" value="HSF_DNA-bd"/>
</dbReference>
<dbReference type="PANTHER" id="PTHR10015:SF427">
    <property type="entry name" value="HEAT SHOCK FACTOR PROTEIN"/>
    <property type="match status" value="1"/>
</dbReference>
<feature type="region of interest" description="Disordered" evidence="9">
    <location>
        <begin position="598"/>
        <end position="659"/>
    </location>
</feature>
<evidence type="ECO:0000256" key="1">
    <source>
        <dbReference type="ARBA" id="ARBA00004123"/>
    </source>
</evidence>